<evidence type="ECO:0000313" key="3">
    <source>
        <dbReference type="Proteomes" id="UP000314983"/>
    </source>
</evidence>
<gene>
    <name evidence="2" type="primary">ACTB</name>
</gene>
<dbReference type="Gene3D" id="2.30.42.10">
    <property type="match status" value="1"/>
</dbReference>
<name>A0A4W4F2B1_ELEEL</name>
<sequence>MADAASSTSSSSDCMIQLICVAKRTGLGLVIKGGANCAEGPMVFIQEIVPGGDCQRDGRLNVGDQLISINKESFIGVTHEEAKSILRRTKLRSEISTKFIPQSKQFNTSVIRLPLFIQLYMRTLHYTDCIFLKGLWFCSKALESLGLIPAESQLQTLRERLHVGPDGTVAYVGEETSQSLSSNKMWLGGEGAGGREHMLGLSCSAPGYVLLLCCMCNLSSAVLSLTTPLQEAKAAVEEGSALQACLHLAEAAQKQTRGMEMDYEEVIRLLEEETAEIKSQRSQRFSQPKVSARGSRSATHESISFTFSSPLLHPCPDPEQVFLPSCTDESRSLFALYYSVTGLMCSGDFNMISRGDVKPSGNSTIHTGRERTEEEGCFARVSVTKE</sequence>
<dbReference type="GO" id="GO:0008286">
    <property type="term" value="P:insulin receptor signaling pathway"/>
    <property type="evidence" value="ECO:0007669"/>
    <property type="project" value="TreeGrafter"/>
</dbReference>
<dbReference type="SUPFAM" id="SSF50156">
    <property type="entry name" value="PDZ domain-like"/>
    <property type="match status" value="1"/>
</dbReference>
<dbReference type="Proteomes" id="UP000314983">
    <property type="component" value="Chromosome 14"/>
</dbReference>
<organism evidence="2 3">
    <name type="scientific">Electrophorus electricus</name>
    <name type="common">Electric eel</name>
    <name type="synonym">Gymnotus electricus</name>
    <dbReference type="NCBI Taxonomy" id="8005"/>
    <lineage>
        <taxon>Eukaryota</taxon>
        <taxon>Metazoa</taxon>
        <taxon>Chordata</taxon>
        <taxon>Craniata</taxon>
        <taxon>Vertebrata</taxon>
        <taxon>Euteleostomi</taxon>
        <taxon>Actinopterygii</taxon>
        <taxon>Neopterygii</taxon>
        <taxon>Teleostei</taxon>
        <taxon>Ostariophysi</taxon>
        <taxon>Gymnotiformes</taxon>
        <taxon>Gymnotoidei</taxon>
        <taxon>Gymnotidae</taxon>
        <taxon>Electrophorus</taxon>
    </lineage>
</organism>
<dbReference type="GO" id="GO:0031410">
    <property type="term" value="C:cytoplasmic vesicle"/>
    <property type="evidence" value="ECO:0007669"/>
    <property type="project" value="TreeGrafter"/>
</dbReference>
<reference evidence="3" key="2">
    <citation type="journal article" date="2017" name="Sci. Adv.">
        <title>A tail of two voltages: Proteomic comparison of the three electric organs of the electric eel.</title>
        <authorList>
            <person name="Traeger L.L."/>
            <person name="Sabat G."/>
            <person name="Barrett-Wilt G.A."/>
            <person name="Wells G.B."/>
            <person name="Sussman M.R."/>
        </authorList>
    </citation>
    <scope>NUCLEOTIDE SEQUENCE [LARGE SCALE GENOMIC DNA]</scope>
</reference>
<reference evidence="2" key="4">
    <citation type="submission" date="2025-08" db="UniProtKB">
        <authorList>
            <consortium name="Ensembl"/>
        </authorList>
    </citation>
    <scope>IDENTIFICATION</scope>
</reference>
<dbReference type="Pfam" id="PF00595">
    <property type="entry name" value="PDZ"/>
    <property type="match status" value="1"/>
</dbReference>
<dbReference type="InterPro" id="IPR036034">
    <property type="entry name" value="PDZ_sf"/>
</dbReference>
<dbReference type="PROSITE" id="PS50106">
    <property type="entry name" value="PDZ"/>
    <property type="match status" value="1"/>
</dbReference>
<reference evidence="2" key="5">
    <citation type="submission" date="2025-09" db="UniProtKB">
        <authorList>
            <consortium name="Ensembl"/>
        </authorList>
    </citation>
    <scope>IDENTIFICATION</scope>
</reference>
<dbReference type="InterPro" id="IPR001478">
    <property type="entry name" value="PDZ"/>
</dbReference>
<dbReference type="SMART" id="SM00228">
    <property type="entry name" value="PDZ"/>
    <property type="match status" value="1"/>
</dbReference>
<evidence type="ECO:0000259" key="1">
    <source>
        <dbReference type="PROSITE" id="PS50106"/>
    </source>
</evidence>
<dbReference type="PANTHER" id="PTHR19964:SF16">
    <property type="entry name" value="SYNTAXIN-BINDING PROTEIN 4"/>
    <property type="match status" value="1"/>
</dbReference>
<reference evidence="3" key="1">
    <citation type="journal article" date="2014" name="Science">
        <title>Nonhuman genetics. Genomic basis for the convergent evolution of electric organs.</title>
        <authorList>
            <person name="Gallant J.R."/>
            <person name="Traeger L.L."/>
            <person name="Volkening J.D."/>
            <person name="Moffett H."/>
            <person name="Chen P.H."/>
            <person name="Novina C.D."/>
            <person name="Phillips G.N.Jr."/>
            <person name="Anand R."/>
            <person name="Wells G.B."/>
            <person name="Pinch M."/>
            <person name="Guth R."/>
            <person name="Unguez G.A."/>
            <person name="Albert J.S."/>
            <person name="Zakon H.H."/>
            <person name="Samanta M.P."/>
            <person name="Sussman M.R."/>
        </authorList>
    </citation>
    <scope>NUCLEOTIDE SEQUENCE [LARGE SCALE GENOMIC DNA]</scope>
</reference>
<evidence type="ECO:0000313" key="2">
    <source>
        <dbReference type="Ensembl" id="ENSEEEP00000017839.2"/>
    </source>
</evidence>
<dbReference type="CDD" id="cd06698">
    <property type="entry name" value="PDZ1_hSTXBP4-PDZ2_GgSTXBP4-like"/>
    <property type="match status" value="1"/>
</dbReference>
<accession>A0A4W4F2B1</accession>
<dbReference type="GeneTree" id="ENSGT00390000002226"/>
<keyword evidence="3" id="KW-1185">Reference proteome</keyword>
<dbReference type="GO" id="GO:0019905">
    <property type="term" value="F:syntaxin binding"/>
    <property type="evidence" value="ECO:0007669"/>
    <property type="project" value="TreeGrafter"/>
</dbReference>
<dbReference type="STRING" id="8005.ENSEEEP00000017839"/>
<dbReference type="InterPro" id="IPR051342">
    <property type="entry name" value="PDZ_scaffold"/>
</dbReference>
<protein>
    <recommendedName>
        <fullName evidence="1">PDZ domain-containing protein</fullName>
    </recommendedName>
</protein>
<proteinExistence type="predicted"/>
<dbReference type="AlphaFoldDB" id="A0A4W4F2B1"/>
<dbReference type="Ensembl" id="ENSEEET00000018039.2">
    <property type="protein sequence ID" value="ENSEEEP00000017839.2"/>
    <property type="gene ID" value="ENSEEEG00000008810.2"/>
</dbReference>
<feature type="domain" description="PDZ" evidence="1">
    <location>
        <begin position="15"/>
        <end position="89"/>
    </location>
</feature>
<reference evidence="2" key="3">
    <citation type="submission" date="2020-05" db="EMBL/GenBank/DDBJ databases">
        <title>Electrophorus electricus (electric eel) genome, fEleEle1, primary haplotype.</title>
        <authorList>
            <person name="Myers G."/>
            <person name="Meyer A."/>
            <person name="Fedrigo O."/>
            <person name="Formenti G."/>
            <person name="Rhie A."/>
            <person name="Tracey A."/>
            <person name="Sims Y."/>
            <person name="Jarvis E.D."/>
        </authorList>
    </citation>
    <scope>NUCLEOTIDE SEQUENCE [LARGE SCALE GENOMIC DNA]</scope>
</reference>
<dbReference type="PANTHER" id="PTHR19964">
    <property type="entry name" value="MULTIPLE PDZ DOMAIN PROTEIN"/>
    <property type="match status" value="1"/>
</dbReference>
<dbReference type="GO" id="GO:0061178">
    <property type="term" value="P:regulation of insulin secretion involved in cellular response to glucose stimulus"/>
    <property type="evidence" value="ECO:0007669"/>
    <property type="project" value="TreeGrafter"/>
</dbReference>